<dbReference type="EMBL" id="CAWUFR010000053">
    <property type="protein sequence ID" value="CAK6961862.1"/>
    <property type="molecule type" value="Genomic_DNA"/>
</dbReference>
<organism evidence="1 2">
    <name type="scientific">Scomber scombrus</name>
    <name type="common">Atlantic mackerel</name>
    <name type="synonym">Scomber vernalis</name>
    <dbReference type="NCBI Taxonomy" id="13677"/>
    <lineage>
        <taxon>Eukaryota</taxon>
        <taxon>Metazoa</taxon>
        <taxon>Chordata</taxon>
        <taxon>Craniata</taxon>
        <taxon>Vertebrata</taxon>
        <taxon>Euteleostomi</taxon>
        <taxon>Actinopterygii</taxon>
        <taxon>Neopterygii</taxon>
        <taxon>Teleostei</taxon>
        <taxon>Neoteleostei</taxon>
        <taxon>Acanthomorphata</taxon>
        <taxon>Pelagiaria</taxon>
        <taxon>Scombriformes</taxon>
        <taxon>Scombridae</taxon>
        <taxon>Scomber</taxon>
    </lineage>
</organism>
<dbReference type="Proteomes" id="UP001314229">
    <property type="component" value="Unassembled WGS sequence"/>
</dbReference>
<keyword evidence="2" id="KW-1185">Reference proteome</keyword>
<proteinExistence type="predicted"/>
<reference evidence="1 2" key="1">
    <citation type="submission" date="2024-01" db="EMBL/GenBank/DDBJ databases">
        <authorList>
            <person name="Alioto T."/>
            <person name="Alioto T."/>
            <person name="Gomez Garrido J."/>
        </authorList>
    </citation>
    <scope>NUCLEOTIDE SEQUENCE [LARGE SCALE GENOMIC DNA]</scope>
</reference>
<comment type="caution">
    <text evidence="1">The sequence shown here is derived from an EMBL/GenBank/DDBJ whole genome shotgun (WGS) entry which is preliminary data.</text>
</comment>
<evidence type="ECO:0000313" key="1">
    <source>
        <dbReference type="EMBL" id="CAK6961862.1"/>
    </source>
</evidence>
<sequence length="66" mass="7267">MAAESTEDDVYRGLEALQVALRCAACRRAGRALPGSALLLYALRAQPQALQRCWVEQHNTAVLIRT</sequence>
<accession>A0AAV1NTP2</accession>
<dbReference type="AlphaFoldDB" id="A0AAV1NTP2"/>
<gene>
    <name evidence="1" type="ORF">FSCOSCO3_A013407</name>
</gene>
<protein>
    <submittedName>
        <fullName evidence="1">Unnamed protein product</fullName>
    </submittedName>
</protein>
<name>A0AAV1NTP2_SCOSC</name>
<evidence type="ECO:0000313" key="2">
    <source>
        <dbReference type="Proteomes" id="UP001314229"/>
    </source>
</evidence>